<sequence length="260" mass="28695">MRSFFSPTPPAVSSERPAMVADVSSLGTLGTAAAYDAVESQLSTMAIAAMGWMKASRGVFLSYILSKGREADCKVRNGGLTDSISLLGSERSVAVDKPFCGHSKCVELVPHSLYFLLKRNNLPCSSGCCISLSDGIFTHNLHLCWLIDRNQNSDNHLRRIEAKVLFEEICIKCVTTETDGEDGVDRLQTLLGRPLRCILTKSPIIERGRYKLAGIPTPTTDTNSPSPVSLHKYFESKWRRLLRDLLRRPIAAAPPWISSR</sequence>
<accession>A0A9E7FU55</accession>
<evidence type="ECO:0000313" key="2">
    <source>
        <dbReference type="Proteomes" id="UP001055439"/>
    </source>
</evidence>
<dbReference type="Proteomes" id="UP001055439">
    <property type="component" value="Chromosome 5"/>
</dbReference>
<name>A0A9E7FU55_9LILI</name>
<reference evidence="1" key="1">
    <citation type="submission" date="2022-05" db="EMBL/GenBank/DDBJ databases">
        <title>The Musa troglodytarum L. genome provides insights into the mechanism of non-climacteric behaviour and enrichment of carotenoids.</title>
        <authorList>
            <person name="Wang J."/>
        </authorList>
    </citation>
    <scope>NUCLEOTIDE SEQUENCE</scope>
    <source>
        <tissue evidence="1">Leaf</tissue>
    </source>
</reference>
<gene>
    <name evidence="1" type="ORF">MUK42_19379</name>
</gene>
<keyword evidence="2" id="KW-1185">Reference proteome</keyword>
<dbReference type="EMBL" id="CP097507">
    <property type="protein sequence ID" value="URE01022.1"/>
    <property type="molecule type" value="Genomic_DNA"/>
</dbReference>
<proteinExistence type="predicted"/>
<dbReference type="AlphaFoldDB" id="A0A9E7FU55"/>
<organism evidence="1 2">
    <name type="scientific">Musa troglodytarum</name>
    <name type="common">fe'i banana</name>
    <dbReference type="NCBI Taxonomy" id="320322"/>
    <lineage>
        <taxon>Eukaryota</taxon>
        <taxon>Viridiplantae</taxon>
        <taxon>Streptophyta</taxon>
        <taxon>Embryophyta</taxon>
        <taxon>Tracheophyta</taxon>
        <taxon>Spermatophyta</taxon>
        <taxon>Magnoliopsida</taxon>
        <taxon>Liliopsida</taxon>
        <taxon>Zingiberales</taxon>
        <taxon>Musaceae</taxon>
        <taxon>Musa</taxon>
    </lineage>
</organism>
<evidence type="ECO:0000313" key="1">
    <source>
        <dbReference type="EMBL" id="URE01022.1"/>
    </source>
</evidence>
<protein>
    <submittedName>
        <fullName evidence="1">Uncharacterized protein</fullName>
    </submittedName>
</protein>